<dbReference type="OrthoDB" id="2686406at2759"/>
<evidence type="ECO:0000256" key="1">
    <source>
        <dbReference type="SAM" id="MobiDB-lite"/>
    </source>
</evidence>
<comment type="caution">
    <text evidence="2">The sequence shown here is derived from an EMBL/GenBank/DDBJ whole genome shotgun (WGS) entry which is preliminary data.</text>
</comment>
<dbReference type="Proteomes" id="UP000714275">
    <property type="component" value="Unassembled WGS sequence"/>
</dbReference>
<feature type="compositionally biased region" description="Basic and acidic residues" evidence="1">
    <location>
        <begin position="78"/>
        <end position="87"/>
    </location>
</feature>
<evidence type="ECO:0000313" key="2">
    <source>
        <dbReference type="EMBL" id="KAG1769680.1"/>
    </source>
</evidence>
<evidence type="ECO:0000313" key="3">
    <source>
        <dbReference type="Proteomes" id="UP000714275"/>
    </source>
</evidence>
<organism evidence="2 3">
    <name type="scientific">Suillus placidus</name>
    <dbReference type="NCBI Taxonomy" id="48579"/>
    <lineage>
        <taxon>Eukaryota</taxon>
        <taxon>Fungi</taxon>
        <taxon>Dikarya</taxon>
        <taxon>Basidiomycota</taxon>
        <taxon>Agaricomycotina</taxon>
        <taxon>Agaricomycetes</taxon>
        <taxon>Agaricomycetidae</taxon>
        <taxon>Boletales</taxon>
        <taxon>Suillineae</taxon>
        <taxon>Suillaceae</taxon>
        <taxon>Suillus</taxon>
    </lineage>
</organism>
<proteinExistence type="predicted"/>
<feature type="region of interest" description="Disordered" evidence="1">
    <location>
        <begin position="50"/>
        <end position="96"/>
    </location>
</feature>
<feature type="compositionally biased region" description="Pro residues" evidence="1">
    <location>
        <begin position="58"/>
        <end position="72"/>
    </location>
</feature>
<reference evidence="2" key="1">
    <citation type="journal article" date="2020" name="New Phytol.">
        <title>Comparative genomics reveals dynamic genome evolution in host specialist ectomycorrhizal fungi.</title>
        <authorList>
            <person name="Lofgren L.A."/>
            <person name="Nguyen N.H."/>
            <person name="Vilgalys R."/>
            <person name="Ruytinx J."/>
            <person name="Liao H.L."/>
            <person name="Branco S."/>
            <person name="Kuo A."/>
            <person name="LaButti K."/>
            <person name="Lipzen A."/>
            <person name="Andreopoulos W."/>
            <person name="Pangilinan J."/>
            <person name="Riley R."/>
            <person name="Hundley H."/>
            <person name="Na H."/>
            <person name="Barry K."/>
            <person name="Grigoriev I.V."/>
            <person name="Stajich J.E."/>
            <person name="Kennedy P.G."/>
        </authorList>
    </citation>
    <scope>NUCLEOTIDE SEQUENCE</scope>
    <source>
        <strain evidence="2">DOB743</strain>
    </source>
</reference>
<protein>
    <submittedName>
        <fullName evidence="2">Uncharacterized protein</fullName>
    </submittedName>
</protein>
<dbReference type="EMBL" id="JABBWD010000070">
    <property type="protein sequence ID" value="KAG1769680.1"/>
    <property type="molecule type" value="Genomic_DNA"/>
</dbReference>
<gene>
    <name evidence="2" type="ORF">EV702DRAFT_1140769</name>
</gene>
<sequence>MNSITSESLEAGIHRLVNDTDTHICDCDACLRKNKGKPKHVPQTTYFRHKPNRVARHFPPPLPAQTPAPIPAPSSSKRPLDASDHSEQPPISKHKHDRIIAIDAEDDLNIPEAADNVPGPDALDGAFDHLEDTDFGDTGPEDRVEEEEARVEEEEVRVEDTGFGDTGPEDREEEEEARVEDVIPENFDQDMLGWTDEDLDELQQMARLKDAQDSMSFITALRKASLDDAHSKLPPDALDRLRNPPRELPDISDPDLILSLKYYFANTTIASYNLIREATIE</sequence>
<feature type="region of interest" description="Disordered" evidence="1">
    <location>
        <begin position="134"/>
        <end position="179"/>
    </location>
</feature>
<feature type="compositionally biased region" description="Acidic residues" evidence="1">
    <location>
        <begin position="143"/>
        <end position="157"/>
    </location>
</feature>
<keyword evidence="3" id="KW-1185">Reference proteome</keyword>
<feature type="non-terminal residue" evidence="2">
    <location>
        <position position="281"/>
    </location>
</feature>
<name>A0A9P6ZM12_9AGAM</name>
<dbReference type="AlphaFoldDB" id="A0A9P6ZM12"/>
<accession>A0A9P6ZM12</accession>